<comment type="similarity">
    <text evidence="1">Belongs to the sigma-70 factor family. ECF subfamily.</text>
</comment>
<dbReference type="GO" id="GO:0006352">
    <property type="term" value="P:DNA-templated transcription initiation"/>
    <property type="evidence" value="ECO:0007669"/>
    <property type="project" value="InterPro"/>
</dbReference>
<dbReference type="Gene3D" id="1.10.1740.10">
    <property type="match status" value="1"/>
</dbReference>
<dbReference type="GO" id="GO:0016987">
    <property type="term" value="F:sigma factor activity"/>
    <property type="evidence" value="ECO:0007669"/>
    <property type="project" value="UniProtKB-KW"/>
</dbReference>
<comment type="caution">
    <text evidence="7">The sequence shown here is derived from an EMBL/GenBank/DDBJ whole genome shotgun (WGS) entry which is preliminary data.</text>
</comment>
<dbReference type="NCBIfam" id="TIGR02985">
    <property type="entry name" value="Sig70_bacteroi1"/>
    <property type="match status" value="1"/>
</dbReference>
<evidence type="ECO:0000256" key="3">
    <source>
        <dbReference type="ARBA" id="ARBA00023082"/>
    </source>
</evidence>
<dbReference type="PANTHER" id="PTHR43133">
    <property type="entry name" value="RNA POLYMERASE ECF-TYPE SIGMA FACTO"/>
    <property type="match status" value="1"/>
</dbReference>
<organism evidence="7 8">
    <name type="scientific">Parapedobacter pyrenivorans</name>
    <dbReference type="NCBI Taxonomy" id="1305674"/>
    <lineage>
        <taxon>Bacteria</taxon>
        <taxon>Pseudomonadati</taxon>
        <taxon>Bacteroidota</taxon>
        <taxon>Sphingobacteriia</taxon>
        <taxon>Sphingobacteriales</taxon>
        <taxon>Sphingobacteriaceae</taxon>
        <taxon>Parapedobacter</taxon>
    </lineage>
</organism>
<evidence type="ECO:0000256" key="4">
    <source>
        <dbReference type="ARBA" id="ARBA00023163"/>
    </source>
</evidence>
<dbReference type="NCBIfam" id="TIGR02937">
    <property type="entry name" value="sigma70-ECF"/>
    <property type="match status" value="1"/>
</dbReference>
<evidence type="ECO:0000256" key="2">
    <source>
        <dbReference type="ARBA" id="ARBA00023015"/>
    </source>
</evidence>
<dbReference type="InterPro" id="IPR039425">
    <property type="entry name" value="RNA_pol_sigma-70-like"/>
</dbReference>
<dbReference type="InterPro" id="IPR013324">
    <property type="entry name" value="RNA_pol_sigma_r3/r4-like"/>
</dbReference>
<keyword evidence="4" id="KW-0804">Transcription</keyword>
<dbReference type="InterPro" id="IPR036388">
    <property type="entry name" value="WH-like_DNA-bd_sf"/>
</dbReference>
<feature type="domain" description="RNA polymerase sigma factor 70 region 4 type 2" evidence="6">
    <location>
        <begin position="125"/>
        <end position="171"/>
    </location>
</feature>
<dbReference type="InterPro" id="IPR014327">
    <property type="entry name" value="RNA_pol_sigma70_bacteroid"/>
</dbReference>
<dbReference type="SUPFAM" id="SSF88659">
    <property type="entry name" value="Sigma3 and sigma4 domains of RNA polymerase sigma factors"/>
    <property type="match status" value="1"/>
</dbReference>
<dbReference type="Proteomes" id="UP000660862">
    <property type="component" value="Unassembled WGS sequence"/>
</dbReference>
<reference evidence="7" key="1">
    <citation type="journal article" date="2014" name="Int. J. Syst. Evol. Microbiol.">
        <title>Complete genome sequence of Corynebacterium casei LMG S-19264T (=DSM 44701T), isolated from a smear-ripened cheese.</title>
        <authorList>
            <consortium name="US DOE Joint Genome Institute (JGI-PGF)"/>
            <person name="Walter F."/>
            <person name="Albersmeier A."/>
            <person name="Kalinowski J."/>
            <person name="Ruckert C."/>
        </authorList>
    </citation>
    <scope>NUCLEOTIDE SEQUENCE</scope>
    <source>
        <strain evidence="7">CGMCC 1.12195</strain>
    </source>
</reference>
<dbReference type="InterPro" id="IPR014284">
    <property type="entry name" value="RNA_pol_sigma-70_dom"/>
</dbReference>
<dbReference type="RefSeq" id="WP_188507808.1">
    <property type="nucleotide sequence ID" value="NZ_BMER01000005.1"/>
</dbReference>
<evidence type="ECO:0000313" key="7">
    <source>
        <dbReference type="EMBL" id="GGG99624.1"/>
    </source>
</evidence>
<dbReference type="EMBL" id="BMER01000005">
    <property type="protein sequence ID" value="GGG99624.1"/>
    <property type="molecule type" value="Genomic_DNA"/>
</dbReference>
<dbReference type="AlphaFoldDB" id="A0A917I161"/>
<evidence type="ECO:0000259" key="5">
    <source>
        <dbReference type="Pfam" id="PF04542"/>
    </source>
</evidence>
<dbReference type="Pfam" id="PF08281">
    <property type="entry name" value="Sigma70_r4_2"/>
    <property type="match status" value="1"/>
</dbReference>
<evidence type="ECO:0000256" key="1">
    <source>
        <dbReference type="ARBA" id="ARBA00010641"/>
    </source>
</evidence>
<dbReference type="InterPro" id="IPR013249">
    <property type="entry name" value="RNA_pol_sigma70_r4_t2"/>
</dbReference>
<dbReference type="GO" id="GO:0003677">
    <property type="term" value="F:DNA binding"/>
    <property type="evidence" value="ECO:0007669"/>
    <property type="project" value="InterPro"/>
</dbReference>
<dbReference type="InterPro" id="IPR007627">
    <property type="entry name" value="RNA_pol_sigma70_r2"/>
</dbReference>
<dbReference type="Gene3D" id="1.10.10.10">
    <property type="entry name" value="Winged helix-like DNA-binding domain superfamily/Winged helix DNA-binding domain"/>
    <property type="match status" value="1"/>
</dbReference>
<feature type="domain" description="RNA polymerase sigma-70 region 2" evidence="5">
    <location>
        <begin position="30"/>
        <end position="93"/>
    </location>
</feature>
<keyword evidence="3" id="KW-0731">Sigma factor</keyword>
<reference evidence="7" key="2">
    <citation type="submission" date="2020-09" db="EMBL/GenBank/DDBJ databases">
        <authorList>
            <person name="Sun Q."/>
            <person name="Zhou Y."/>
        </authorList>
    </citation>
    <scope>NUCLEOTIDE SEQUENCE</scope>
    <source>
        <strain evidence="7">CGMCC 1.12195</strain>
    </source>
</reference>
<dbReference type="SUPFAM" id="SSF88946">
    <property type="entry name" value="Sigma2 domain of RNA polymerase sigma factors"/>
    <property type="match status" value="1"/>
</dbReference>
<evidence type="ECO:0000259" key="6">
    <source>
        <dbReference type="Pfam" id="PF08281"/>
    </source>
</evidence>
<name>A0A917I161_9SPHI</name>
<accession>A0A917I161</accession>
<keyword evidence="2" id="KW-0805">Transcription regulation</keyword>
<dbReference type="Pfam" id="PF04542">
    <property type="entry name" value="Sigma70_r2"/>
    <property type="match status" value="1"/>
</dbReference>
<sequence>MLNMAAHEDDLYIRLLKEGDEKAFSVFYDALWERVFKYVLAILHEPDDAVDVVQDTFVSLWQQRKELSEITSIEHFVFSIAKYKALRYIRRNIRTRNYLASLSGFQPNDTSNIDDRIDAADMLHIVDAEVASLPAKMRAIFLLSRTQNLSHKEIAHQLQISEKTVKKQINNVLRILRKKVRNSFLLAVILLLQ</sequence>
<gene>
    <name evidence="7" type="ORF">GCM10007415_39310</name>
</gene>
<proteinExistence type="inferred from homology"/>
<protein>
    <submittedName>
        <fullName evidence="7">RNA polymerase sigma-70 factor</fullName>
    </submittedName>
</protein>
<evidence type="ECO:0000313" key="8">
    <source>
        <dbReference type="Proteomes" id="UP000660862"/>
    </source>
</evidence>
<keyword evidence="8" id="KW-1185">Reference proteome</keyword>
<dbReference type="PANTHER" id="PTHR43133:SF46">
    <property type="entry name" value="RNA POLYMERASE SIGMA-70 FACTOR ECF SUBFAMILY"/>
    <property type="match status" value="1"/>
</dbReference>
<dbReference type="InterPro" id="IPR013325">
    <property type="entry name" value="RNA_pol_sigma_r2"/>
</dbReference>